<keyword evidence="3" id="KW-0347">Helicase</keyword>
<evidence type="ECO:0000256" key="2">
    <source>
        <dbReference type="ARBA" id="ARBA00022801"/>
    </source>
</evidence>
<comment type="caution">
    <text evidence="6">The sequence shown here is derived from an EMBL/GenBank/DDBJ whole genome shotgun (WGS) entry which is preliminary data.</text>
</comment>
<dbReference type="Gene3D" id="3.40.50.300">
    <property type="entry name" value="P-loop containing nucleotide triphosphate hydrolases"/>
    <property type="match status" value="1"/>
</dbReference>
<keyword evidence="1" id="KW-0547">Nucleotide-binding</keyword>
<dbReference type="GO" id="GO:0016787">
    <property type="term" value="F:hydrolase activity"/>
    <property type="evidence" value="ECO:0007669"/>
    <property type="project" value="UniProtKB-KW"/>
</dbReference>
<dbReference type="InterPro" id="IPR027417">
    <property type="entry name" value="P-loop_NTPase"/>
</dbReference>
<dbReference type="PANTHER" id="PTHR12131">
    <property type="entry name" value="ATP-DEPENDENT RNA AND DNA HELICASE"/>
    <property type="match status" value="1"/>
</dbReference>
<reference evidence="6" key="1">
    <citation type="submission" date="2021-02" db="EMBL/GenBank/DDBJ databases">
        <authorList>
            <person name="Nowell W R."/>
        </authorList>
    </citation>
    <scope>NUCLEOTIDE SEQUENCE</scope>
</reference>
<evidence type="ECO:0000313" key="6">
    <source>
        <dbReference type="EMBL" id="CAF5139566.1"/>
    </source>
</evidence>
<evidence type="ECO:0000256" key="3">
    <source>
        <dbReference type="ARBA" id="ARBA00022806"/>
    </source>
</evidence>
<dbReference type="Proteomes" id="UP000681967">
    <property type="component" value="Unassembled WGS sequence"/>
</dbReference>
<dbReference type="InterPro" id="IPR048392">
    <property type="entry name" value="MTR4-like_stalk"/>
</dbReference>
<dbReference type="AlphaFoldDB" id="A0A8S3FTB5"/>
<gene>
    <name evidence="6" type="ORF">BYL167_LOCUS69936</name>
</gene>
<evidence type="ECO:0000313" key="7">
    <source>
        <dbReference type="Proteomes" id="UP000681967"/>
    </source>
</evidence>
<evidence type="ECO:0000256" key="1">
    <source>
        <dbReference type="ARBA" id="ARBA00022741"/>
    </source>
</evidence>
<dbReference type="SUPFAM" id="SSF52540">
    <property type="entry name" value="P-loop containing nucleoside triphosphate hydrolases"/>
    <property type="match status" value="1"/>
</dbReference>
<proteinExistence type="predicted"/>
<dbReference type="CDD" id="cd18795">
    <property type="entry name" value="SF2_C_Ski2"/>
    <property type="match status" value="1"/>
</dbReference>
<dbReference type="Pfam" id="PF21408">
    <property type="entry name" value="MTR4-like_stalk"/>
    <property type="match status" value="1"/>
</dbReference>
<dbReference type="GO" id="GO:0005524">
    <property type="term" value="F:ATP binding"/>
    <property type="evidence" value="ECO:0007669"/>
    <property type="project" value="UniProtKB-KW"/>
</dbReference>
<dbReference type="SMART" id="SM00490">
    <property type="entry name" value="HELICc"/>
    <property type="match status" value="1"/>
</dbReference>
<keyword evidence="4" id="KW-0067">ATP-binding</keyword>
<dbReference type="GO" id="GO:0005634">
    <property type="term" value="C:nucleus"/>
    <property type="evidence" value="ECO:0007669"/>
    <property type="project" value="TreeGrafter"/>
</dbReference>
<dbReference type="InterPro" id="IPR001650">
    <property type="entry name" value="Helicase_C-like"/>
</dbReference>
<feature type="domain" description="Helicase C-terminal" evidence="5">
    <location>
        <begin position="1"/>
        <end position="143"/>
    </location>
</feature>
<name>A0A8S3FTB5_9BILA</name>
<dbReference type="GO" id="GO:0000460">
    <property type="term" value="P:maturation of 5.8S rRNA"/>
    <property type="evidence" value="ECO:0007669"/>
    <property type="project" value="TreeGrafter"/>
</dbReference>
<dbReference type="EMBL" id="CAJOBH010251511">
    <property type="protein sequence ID" value="CAF5139566.1"/>
    <property type="molecule type" value="Genomic_DNA"/>
</dbReference>
<sequence length="174" mass="19695">DKKLPQINTVLPLLKKGVGIHHSGLLPIIKETIEILFGEGLIKALFATETFSMGLNMPARTVLFTTARKFDGKELRWITSGEYIQMSGRAGRRGKDERGIVVLVIDERMSPSTAKEIVKGKADPLNSAFKLTYNMVLNLLRVEGINPEFMLERSFYQFQHFSSIPALYDSKFRF</sequence>
<dbReference type="GO" id="GO:0004386">
    <property type="term" value="F:helicase activity"/>
    <property type="evidence" value="ECO:0007669"/>
    <property type="project" value="UniProtKB-KW"/>
</dbReference>
<dbReference type="Pfam" id="PF00271">
    <property type="entry name" value="Helicase_C"/>
    <property type="match status" value="1"/>
</dbReference>
<dbReference type="InterPro" id="IPR050699">
    <property type="entry name" value="RNA-DNA_Helicase"/>
</dbReference>
<keyword evidence="2" id="KW-0378">Hydrolase</keyword>
<evidence type="ECO:0000256" key="4">
    <source>
        <dbReference type="ARBA" id="ARBA00022840"/>
    </source>
</evidence>
<feature type="non-terminal residue" evidence="6">
    <location>
        <position position="1"/>
    </location>
</feature>
<accession>A0A8S3FTB5</accession>
<dbReference type="PROSITE" id="PS51194">
    <property type="entry name" value="HELICASE_CTER"/>
    <property type="match status" value="1"/>
</dbReference>
<dbReference type="PANTHER" id="PTHR12131:SF7">
    <property type="entry name" value="EXOSOME RNA HELICASE MTR4"/>
    <property type="match status" value="1"/>
</dbReference>
<protein>
    <recommendedName>
        <fullName evidence="5">Helicase C-terminal domain-containing protein</fullName>
    </recommendedName>
</protein>
<evidence type="ECO:0000259" key="5">
    <source>
        <dbReference type="PROSITE" id="PS51194"/>
    </source>
</evidence>
<organism evidence="6 7">
    <name type="scientific">Rotaria magnacalcarata</name>
    <dbReference type="NCBI Taxonomy" id="392030"/>
    <lineage>
        <taxon>Eukaryota</taxon>
        <taxon>Metazoa</taxon>
        <taxon>Spiralia</taxon>
        <taxon>Gnathifera</taxon>
        <taxon>Rotifera</taxon>
        <taxon>Eurotatoria</taxon>
        <taxon>Bdelloidea</taxon>
        <taxon>Philodinida</taxon>
        <taxon>Philodinidae</taxon>
        <taxon>Rotaria</taxon>
    </lineage>
</organism>